<proteinExistence type="predicted"/>
<reference evidence="1 2" key="2">
    <citation type="journal article" date="2022" name="Mol. Ecol. Resour.">
        <title>The genomes of chicory, endive, great burdock and yacon provide insights into Asteraceae paleo-polyploidization history and plant inulin production.</title>
        <authorList>
            <person name="Fan W."/>
            <person name="Wang S."/>
            <person name="Wang H."/>
            <person name="Wang A."/>
            <person name="Jiang F."/>
            <person name="Liu H."/>
            <person name="Zhao H."/>
            <person name="Xu D."/>
            <person name="Zhang Y."/>
        </authorList>
    </citation>
    <scope>NUCLEOTIDE SEQUENCE [LARGE SCALE GENOMIC DNA]</scope>
    <source>
        <strain evidence="2">cv. Yunnan</strain>
        <tissue evidence="1">Leaves</tissue>
    </source>
</reference>
<sequence length="237" mass="26780">MSGSSSNSAMIAGVSSVVGLVLLMLSLWLWYRKTKKAKTIEEGVRASYDQSVEYFGIIYVLVRLIEYGLFIQNNTVFLMATFHCLLLRFTSSSDFSQASEQPHRKPLDIIMDFWHMVFIMMVKEVTLQSGDKNNTLHRNNCRLYKSSNGDYLSNLNTTFSSLRRQLSDPQAYYAFAQTTNNGDLVFAFALCREYLSTSLCLACFESAVNETKSCGTADGGNVIYDDCSIKLHESFVR</sequence>
<evidence type="ECO:0000313" key="2">
    <source>
        <dbReference type="Proteomes" id="UP001056120"/>
    </source>
</evidence>
<name>A0ACB9FWR2_9ASTR</name>
<gene>
    <name evidence="1" type="ORF">L1987_45428</name>
</gene>
<protein>
    <submittedName>
        <fullName evidence="1">Uncharacterized protein</fullName>
    </submittedName>
</protein>
<dbReference type="Proteomes" id="UP001056120">
    <property type="component" value="Linkage Group LG15"/>
</dbReference>
<comment type="caution">
    <text evidence="1">The sequence shown here is derived from an EMBL/GenBank/DDBJ whole genome shotgun (WGS) entry which is preliminary data.</text>
</comment>
<reference evidence="2" key="1">
    <citation type="journal article" date="2022" name="Mol. Ecol. Resour.">
        <title>The genomes of chicory, endive, great burdock and yacon provide insights into Asteraceae palaeo-polyploidization history and plant inulin production.</title>
        <authorList>
            <person name="Fan W."/>
            <person name="Wang S."/>
            <person name="Wang H."/>
            <person name="Wang A."/>
            <person name="Jiang F."/>
            <person name="Liu H."/>
            <person name="Zhao H."/>
            <person name="Xu D."/>
            <person name="Zhang Y."/>
        </authorList>
    </citation>
    <scope>NUCLEOTIDE SEQUENCE [LARGE SCALE GENOMIC DNA]</scope>
    <source>
        <strain evidence="2">cv. Yunnan</strain>
    </source>
</reference>
<evidence type="ECO:0000313" key="1">
    <source>
        <dbReference type="EMBL" id="KAI3775679.1"/>
    </source>
</evidence>
<accession>A0ACB9FWR2</accession>
<organism evidence="1 2">
    <name type="scientific">Smallanthus sonchifolius</name>
    <dbReference type="NCBI Taxonomy" id="185202"/>
    <lineage>
        <taxon>Eukaryota</taxon>
        <taxon>Viridiplantae</taxon>
        <taxon>Streptophyta</taxon>
        <taxon>Embryophyta</taxon>
        <taxon>Tracheophyta</taxon>
        <taxon>Spermatophyta</taxon>
        <taxon>Magnoliopsida</taxon>
        <taxon>eudicotyledons</taxon>
        <taxon>Gunneridae</taxon>
        <taxon>Pentapetalae</taxon>
        <taxon>asterids</taxon>
        <taxon>campanulids</taxon>
        <taxon>Asterales</taxon>
        <taxon>Asteraceae</taxon>
        <taxon>Asteroideae</taxon>
        <taxon>Heliantheae alliance</taxon>
        <taxon>Millerieae</taxon>
        <taxon>Smallanthus</taxon>
    </lineage>
</organism>
<dbReference type="EMBL" id="CM042032">
    <property type="protein sequence ID" value="KAI3775679.1"/>
    <property type="molecule type" value="Genomic_DNA"/>
</dbReference>
<keyword evidence="2" id="KW-1185">Reference proteome</keyword>